<evidence type="ECO:0000313" key="1">
    <source>
        <dbReference type="EMBL" id="KAJ3528443.1"/>
    </source>
</evidence>
<dbReference type="EMBL" id="JANHOG010002020">
    <property type="protein sequence ID" value="KAJ3528443.1"/>
    <property type="molecule type" value="Genomic_DNA"/>
</dbReference>
<accession>A0ACC1RYQ1</accession>
<keyword evidence="2" id="KW-1185">Reference proteome</keyword>
<comment type="caution">
    <text evidence="1">The sequence shown here is derived from an EMBL/GenBank/DDBJ whole genome shotgun (WGS) entry which is preliminary data.</text>
</comment>
<reference evidence="1" key="1">
    <citation type="submission" date="2022-07" db="EMBL/GenBank/DDBJ databases">
        <title>Genome Sequence of Phlebia brevispora.</title>
        <authorList>
            <person name="Buettner E."/>
        </authorList>
    </citation>
    <scope>NUCLEOTIDE SEQUENCE</scope>
    <source>
        <strain evidence="1">MPL23</strain>
    </source>
</reference>
<dbReference type="Proteomes" id="UP001148662">
    <property type="component" value="Unassembled WGS sequence"/>
</dbReference>
<evidence type="ECO:0000313" key="2">
    <source>
        <dbReference type="Proteomes" id="UP001148662"/>
    </source>
</evidence>
<sequence>MPSYLFPVPPSLIVSGFTTSTAIKIQNVAHVELSDSMLGVHKVSSQTTHRVVTTPDSKKAWEAYFPEGSINPGNKQAPAGGFGFYLRGPKAFQDILKREAPEEVIMGYEVMFEDGWQWRKGGKLPGIYGGVDEFAYGCTGGRQTDRCKCFNLRLMWRENGAAELYTYLPQNEANTRAMLAVPPRSIQHADYGFSVGRGAWSFVPGKWTTVAERVKMNTIGRADGEVEVYIDGRSVLHARGLILRDPEGPNSCVQGLHFQTFFGGLSQLRSGGLGSFG</sequence>
<proteinExistence type="predicted"/>
<protein>
    <submittedName>
        <fullName evidence="1">Uncharacterized protein</fullName>
    </submittedName>
</protein>
<name>A0ACC1RYQ1_9APHY</name>
<gene>
    <name evidence="1" type="ORF">NM688_g7999</name>
</gene>
<organism evidence="1 2">
    <name type="scientific">Phlebia brevispora</name>
    <dbReference type="NCBI Taxonomy" id="194682"/>
    <lineage>
        <taxon>Eukaryota</taxon>
        <taxon>Fungi</taxon>
        <taxon>Dikarya</taxon>
        <taxon>Basidiomycota</taxon>
        <taxon>Agaricomycotina</taxon>
        <taxon>Agaricomycetes</taxon>
        <taxon>Polyporales</taxon>
        <taxon>Meruliaceae</taxon>
        <taxon>Phlebia</taxon>
    </lineage>
</organism>